<dbReference type="Proteomes" id="UP001519460">
    <property type="component" value="Unassembled WGS sequence"/>
</dbReference>
<comment type="caution">
    <text evidence="1">The sequence shown here is derived from an EMBL/GenBank/DDBJ whole genome shotgun (WGS) entry which is preliminary data.</text>
</comment>
<protein>
    <recommendedName>
        <fullName evidence="3">Ankyrin repeat protein</fullName>
    </recommendedName>
</protein>
<name>A0ABD0LSM8_9CAEN</name>
<evidence type="ECO:0000313" key="2">
    <source>
        <dbReference type="Proteomes" id="UP001519460"/>
    </source>
</evidence>
<evidence type="ECO:0000313" key="1">
    <source>
        <dbReference type="EMBL" id="KAK7502496.1"/>
    </source>
</evidence>
<organism evidence="1 2">
    <name type="scientific">Batillaria attramentaria</name>
    <dbReference type="NCBI Taxonomy" id="370345"/>
    <lineage>
        <taxon>Eukaryota</taxon>
        <taxon>Metazoa</taxon>
        <taxon>Spiralia</taxon>
        <taxon>Lophotrochozoa</taxon>
        <taxon>Mollusca</taxon>
        <taxon>Gastropoda</taxon>
        <taxon>Caenogastropoda</taxon>
        <taxon>Sorbeoconcha</taxon>
        <taxon>Cerithioidea</taxon>
        <taxon>Batillariidae</taxon>
        <taxon>Batillaria</taxon>
    </lineage>
</organism>
<gene>
    <name evidence="1" type="ORF">BaRGS_00006449</name>
</gene>
<reference evidence="1 2" key="1">
    <citation type="journal article" date="2023" name="Sci. Data">
        <title>Genome assembly of the Korean intertidal mud-creeper Batillaria attramentaria.</title>
        <authorList>
            <person name="Patra A.K."/>
            <person name="Ho P.T."/>
            <person name="Jun S."/>
            <person name="Lee S.J."/>
            <person name="Kim Y."/>
            <person name="Won Y.J."/>
        </authorList>
    </citation>
    <scope>NUCLEOTIDE SEQUENCE [LARGE SCALE GENOMIC DNA]</scope>
    <source>
        <strain evidence="1">Wonlab-2016</strain>
    </source>
</reference>
<dbReference type="Gene3D" id="1.25.40.20">
    <property type="entry name" value="Ankyrin repeat-containing domain"/>
    <property type="match status" value="1"/>
</dbReference>
<proteinExistence type="predicted"/>
<keyword evidence="2" id="KW-1185">Reference proteome</keyword>
<accession>A0ABD0LSM8</accession>
<dbReference type="EMBL" id="JACVVK020000026">
    <property type="protein sequence ID" value="KAK7502496.1"/>
    <property type="molecule type" value="Genomic_DNA"/>
</dbReference>
<evidence type="ECO:0008006" key="3">
    <source>
        <dbReference type="Google" id="ProtNLM"/>
    </source>
</evidence>
<dbReference type="AlphaFoldDB" id="A0ABD0LSM8"/>
<dbReference type="SUPFAM" id="SSF48403">
    <property type="entry name" value="Ankyrin repeat"/>
    <property type="match status" value="1"/>
</dbReference>
<dbReference type="InterPro" id="IPR036770">
    <property type="entry name" value="Ankyrin_rpt-contain_sf"/>
</dbReference>
<sequence>MDEMIWPVVKQLAEQTDSTGTVHRDRALRKAVKRCRWDVVEHCTNHGADIDKTDKKGARSCRKRSIYSYYTRDEIVGGLLHQGADQFRLDKHGFSVLAKDIRRGGV</sequence>